<feature type="domain" description="Replication initiation protein-like C-terminal" evidence="1">
    <location>
        <begin position="205"/>
        <end position="337"/>
    </location>
</feature>
<protein>
    <submittedName>
        <fullName evidence="2">Replication initiation factor domain-containing protein</fullName>
    </submittedName>
</protein>
<keyword evidence="2" id="KW-0396">Initiation factor</keyword>
<evidence type="ECO:0000259" key="1">
    <source>
        <dbReference type="Pfam" id="PF02486"/>
    </source>
</evidence>
<accession>A0AAI9G7U0</accession>
<gene>
    <name evidence="2" type="ORF">RZY48_001444</name>
</gene>
<organism evidence="2 3">
    <name type="scientific">Vibrio navarrensis</name>
    <dbReference type="NCBI Taxonomy" id="29495"/>
    <lineage>
        <taxon>Bacteria</taxon>
        <taxon>Pseudomonadati</taxon>
        <taxon>Pseudomonadota</taxon>
        <taxon>Gammaproteobacteria</taxon>
        <taxon>Vibrionales</taxon>
        <taxon>Vibrionaceae</taxon>
        <taxon>Vibrio</taxon>
    </lineage>
</organism>
<name>A0AAI9G7U0_9VIBR</name>
<reference evidence="2" key="1">
    <citation type="submission" date="2023-10" db="EMBL/GenBank/DDBJ databases">
        <authorList>
            <consortium name="PulseNet: The National Subtyping Network for Foodborne Disease Surveillance"/>
        </authorList>
    </citation>
    <scope>NUCLEOTIDE SEQUENCE</scope>
    <source>
        <strain evidence="2">PNUSAV004886</strain>
    </source>
</reference>
<sequence>MSRTLIDYVSFSGTPQLLERCKEMAKHRFALSQVSEFQSQSSSAVAHRERTQINYFAENLAQVLGCIEETNYANRDLYFDALANELCNAEMEIATDKSFQQCYEELIVNLGVDMLDTLCHGEIESFLELLNDEISYPGNLWTLERRGGYSGYSHSANLMCNGTQAGKVAWGAKNFGFYVSFSGKGCEAVNMVQLQKALKQMPAAKLTRVDIALDDLQGAVTIDEIMDRYQDGAFITRGTPPGWGLFMGGTGATSDDRRKCGLVPDRGRTFYVGARENGKVFRAYHKGAQMRSTEYPDWNRFEVQLGNRFRVIPFDVLTDPDPYFAGAYPALSELISEVEPIRIPTVKLVFNISLENAIKHAKTQYGKLINALQLIYDKPEEVLAVLTQGLTTADIPDRINYPVGRGIHTKQQSGELTYG</sequence>
<proteinExistence type="predicted"/>
<dbReference type="AlphaFoldDB" id="A0AAI9G7U0"/>
<dbReference type="Pfam" id="PF02486">
    <property type="entry name" value="Rep_trans"/>
    <property type="match status" value="1"/>
</dbReference>
<dbReference type="InterPro" id="IPR003491">
    <property type="entry name" value="REP-like_C"/>
</dbReference>
<evidence type="ECO:0000313" key="3">
    <source>
        <dbReference type="Proteomes" id="UP001253463"/>
    </source>
</evidence>
<evidence type="ECO:0000313" key="2">
    <source>
        <dbReference type="EMBL" id="ELN6932063.1"/>
    </source>
</evidence>
<dbReference type="GO" id="GO:0003743">
    <property type="term" value="F:translation initiation factor activity"/>
    <property type="evidence" value="ECO:0007669"/>
    <property type="project" value="UniProtKB-KW"/>
</dbReference>
<dbReference type="EMBL" id="ABNSCA010000003">
    <property type="protein sequence ID" value="ELN6932063.1"/>
    <property type="molecule type" value="Genomic_DNA"/>
</dbReference>
<comment type="caution">
    <text evidence="2">The sequence shown here is derived from an EMBL/GenBank/DDBJ whole genome shotgun (WGS) entry which is preliminary data.</text>
</comment>
<dbReference type="Proteomes" id="UP001253463">
    <property type="component" value="Unassembled WGS sequence"/>
</dbReference>
<keyword evidence="2" id="KW-0648">Protein biosynthesis</keyword>